<evidence type="ECO:0000259" key="1">
    <source>
        <dbReference type="Pfam" id="PF01170"/>
    </source>
</evidence>
<dbReference type="PANTHER" id="PTHR14911">
    <property type="entry name" value="THUMP DOMAIN-CONTAINING"/>
    <property type="match status" value="1"/>
</dbReference>
<name>E1QUZ7_VULDI</name>
<dbReference type="Gene3D" id="3.40.50.150">
    <property type="entry name" value="Vaccinia Virus protein VP39"/>
    <property type="match status" value="1"/>
</dbReference>
<keyword evidence="3" id="KW-1185">Reference proteome</keyword>
<dbReference type="InterPro" id="IPR000241">
    <property type="entry name" value="RlmKL-like_Mtase"/>
</dbReference>
<keyword evidence="2" id="KW-0808">Transferase</keyword>
<dbReference type="KEGG" id="vdi:Vdis_1816"/>
<dbReference type="EMBL" id="CP002100">
    <property type="protein sequence ID" value="ADN51188.1"/>
    <property type="molecule type" value="Genomic_DNA"/>
</dbReference>
<accession>E1QUZ7</accession>
<proteinExistence type="predicted"/>
<sequence>MVRLRVEVSQDLKALAYGELEALSELSGGSLDLIEDSRELVVDYRGNLESLRKRICRAALIKRAWIDDGVNKELFVELNRSRYRVLRRGRWSDAVIIDLRIARLLVNLARTEEGEVFLDPFVGSGIIAQEAMLIGARVIGMDINPKYLGLLNNMYVDAINSDSLLSPIRNESIHSIATDPPYNRLSISDLDLDSLYRGFAEEAFRVLRSGGYVAFSHPTYVNSLDWFLNAGFELIINGLQYVHGGLTRLIYVFKKP</sequence>
<gene>
    <name evidence="2" type="ordered locus">Vdis_1816</name>
</gene>
<dbReference type="GO" id="GO:0030488">
    <property type="term" value="P:tRNA methylation"/>
    <property type="evidence" value="ECO:0007669"/>
    <property type="project" value="TreeGrafter"/>
</dbReference>
<protein>
    <submittedName>
        <fullName evidence="2">Putative RNA methylase</fullName>
    </submittedName>
</protein>
<dbReference type="Pfam" id="PF01170">
    <property type="entry name" value="UPF0020"/>
    <property type="match status" value="1"/>
</dbReference>
<reference evidence="2 3" key="1">
    <citation type="journal article" date="2010" name="Stand. Genomic Sci.">
        <title>Complete genome sequence of Vulcanisaeta distributa type strain (IC-017).</title>
        <authorList>
            <person name="Mavromatis K."/>
            <person name="Sikorski J."/>
            <person name="Pabst E."/>
            <person name="Teshima H."/>
            <person name="Lapidus A."/>
            <person name="Lucas S."/>
            <person name="Nolan M."/>
            <person name="Glavina Del Rio T."/>
            <person name="Cheng J.F."/>
            <person name="Bruce D."/>
            <person name="Goodwin L."/>
            <person name="Pitluck S."/>
            <person name="Liolios K."/>
            <person name="Ivanova N."/>
            <person name="Mikhailova N."/>
            <person name="Pati A."/>
            <person name="Chen A."/>
            <person name="Palaniappan K."/>
            <person name="Land M."/>
            <person name="Hauser L."/>
            <person name="Chang Y.J."/>
            <person name="Jeffries C.D."/>
            <person name="Rohde M."/>
            <person name="Spring S."/>
            <person name="Goker M."/>
            <person name="Wirth R."/>
            <person name="Woyke T."/>
            <person name="Bristow J."/>
            <person name="Eisen J.A."/>
            <person name="Markowitz V."/>
            <person name="Hugenholtz P."/>
            <person name="Klenk H.P."/>
            <person name="Kyrpides N.C."/>
        </authorList>
    </citation>
    <scope>NUCLEOTIDE SEQUENCE [LARGE SCALE GENOMIC DNA]</scope>
    <source>
        <strain evidence="3">DSM 14429 / JCM 11212 / NBRC 100878 / IC-017</strain>
    </source>
</reference>
<keyword evidence="2" id="KW-0489">Methyltransferase</keyword>
<dbReference type="PANTHER" id="PTHR14911:SF13">
    <property type="entry name" value="TRNA (GUANINE(6)-N2)-METHYLTRANSFERASE THUMP3"/>
    <property type="match status" value="1"/>
</dbReference>
<dbReference type="AlphaFoldDB" id="E1QUZ7"/>
<dbReference type="GO" id="GO:0016423">
    <property type="term" value="F:tRNA (guanine) methyltransferase activity"/>
    <property type="evidence" value="ECO:0007669"/>
    <property type="project" value="TreeGrafter"/>
</dbReference>
<dbReference type="InterPro" id="IPR002052">
    <property type="entry name" value="DNA_methylase_N6_adenine_CS"/>
</dbReference>
<feature type="domain" description="Ribosomal RNA large subunit methyltransferase K/L-like methyltransferase" evidence="1">
    <location>
        <begin position="100"/>
        <end position="217"/>
    </location>
</feature>
<organism evidence="2 3">
    <name type="scientific">Vulcanisaeta distributa (strain DSM 14429 / JCM 11212 / NBRC 100878 / IC-017)</name>
    <dbReference type="NCBI Taxonomy" id="572478"/>
    <lineage>
        <taxon>Archaea</taxon>
        <taxon>Thermoproteota</taxon>
        <taxon>Thermoprotei</taxon>
        <taxon>Thermoproteales</taxon>
        <taxon>Thermoproteaceae</taxon>
        <taxon>Vulcanisaeta</taxon>
    </lineage>
</organism>
<dbReference type="GO" id="GO:0003676">
    <property type="term" value="F:nucleic acid binding"/>
    <property type="evidence" value="ECO:0007669"/>
    <property type="project" value="InterPro"/>
</dbReference>
<dbReference type="HOGENOM" id="CLU_106568_0_0_2"/>
<dbReference type="InterPro" id="IPR029063">
    <property type="entry name" value="SAM-dependent_MTases_sf"/>
</dbReference>
<evidence type="ECO:0000313" key="3">
    <source>
        <dbReference type="Proteomes" id="UP000006681"/>
    </source>
</evidence>
<dbReference type="CDD" id="cd02440">
    <property type="entry name" value="AdoMet_MTases"/>
    <property type="match status" value="1"/>
</dbReference>
<reference evidence="3" key="2">
    <citation type="journal article" date="2010" name="Stand. Genomic Sci.">
        <title>Complete genome sequence of Vulcanisaeta distributa type strain (IC-017T).</title>
        <authorList>
            <person name="Mavromatis K."/>
            <person name="Sikorski J."/>
            <person name="Pabst E."/>
            <person name="Teshima H."/>
            <person name="Lapidus A."/>
            <person name="Lucas S."/>
            <person name="Nolan M."/>
            <person name="Glavina Del Rio T."/>
            <person name="Cheng J."/>
            <person name="Bruce D."/>
            <person name="Goodwin L."/>
            <person name="Pitluck S."/>
            <person name="Liolios K."/>
            <person name="Ivanova N."/>
            <person name="Mikhailova N."/>
            <person name="Pati A."/>
            <person name="Chen A."/>
            <person name="Palaniappan K."/>
            <person name="Land M."/>
            <person name="Hauser L."/>
            <person name="Chang Y."/>
            <person name="Jeffries C."/>
            <person name="Rohde M."/>
            <person name="Spring S."/>
            <person name="Goker M."/>
            <person name="Wirth R."/>
            <person name="Woyke T."/>
            <person name="Bristow J."/>
            <person name="Eisen J."/>
            <person name="Markowitz V."/>
            <person name="Hugenholtz P."/>
            <person name="Klenk H."/>
            <person name="Kyrpides N."/>
        </authorList>
    </citation>
    <scope>NUCLEOTIDE SEQUENCE [LARGE SCALE GENOMIC DNA]</scope>
    <source>
        <strain evidence="3">DSM 14429 / JCM 11212 / NBRC 100878 / IC-017</strain>
    </source>
</reference>
<evidence type="ECO:0000313" key="2">
    <source>
        <dbReference type="EMBL" id="ADN51188.1"/>
    </source>
</evidence>
<dbReference type="SUPFAM" id="SSF53335">
    <property type="entry name" value="S-adenosyl-L-methionine-dependent methyltransferases"/>
    <property type="match status" value="1"/>
</dbReference>
<dbReference type="STRING" id="572478.Vdis_1816"/>
<dbReference type="PROSITE" id="PS00092">
    <property type="entry name" value="N6_MTASE"/>
    <property type="match status" value="1"/>
</dbReference>
<dbReference type="Proteomes" id="UP000006681">
    <property type="component" value="Chromosome"/>
</dbReference>
<dbReference type="eggNOG" id="arCOG00047">
    <property type="taxonomic scope" value="Archaea"/>
</dbReference>